<reference evidence="1 2" key="1">
    <citation type="journal article" date="2019" name="Commun. Biol.">
        <title>The bagworm genome reveals a unique fibroin gene that provides high tensile strength.</title>
        <authorList>
            <person name="Kono N."/>
            <person name="Nakamura H."/>
            <person name="Ohtoshi R."/>
            <person name="Tomita M."/>
            <person name="Numata K."/>
            <person name="Arakawa K."/>
        </authorList>
    </citation>
    <scope>NUCLEOTIDE SEQUENCE [LARGE SCALE GENOMIC DNA]</scope>
</reference>
<dbReference type="Proteomes" id="UP000299102">
    <property type="component" value="Unassembled WGS sequence"/>
</dbReference>
<dbReference type="EMBL" id="BGZK01001803">
    <property type="protein sequence ID" value="GBP86600.1"/>
    <property type="molecule type" value="Genomic_DNA"/>
</dbReference>
<comment type="caution">
    <text evidence="1">The sequence shown here is derived from an EMBL/GenBank/DDBJ whole genome shotgun (WGS) entry which is preliminary data.</text>
</comment>
<protein>
    <submittedName>
        <fullName evidence="1">Uncharacterized protein</fullName>
    </submittedName>
</protein>
<proteinExistence type="predicted"/>
<evidence type="ECO:0000313" key="2">
    <source>
        <dbReference type="Proteomes" id="UP000299102"/>
    </source>
</evidence>
<dbReference type="AlphaFoldDB" id="A0A4C1ZFM1"/>
<gene>
    <name evidence="1" type="ORF">EVAR_66557_1</name>
</gene>
<sequence length="139" mass="15735">MSGIRPPLSVLQANYPRHVFKGVTSSVAIRTIRIKSANIIPHYGILTTRKLTLQPHGPSVYHLRRQYELSREISSYNKSRVMHTRVILSRGTPGVWHAAAVVHRSSCARELTARSYGDLRFSMGFASCWIYSGINRSRL</sequence>
<keyword evidence="2" id="KW-1185">Reference proteome</keyword>
<evidence type="ECO:0000313" key="1">
    <source>
        <dbReference type="EMBL" id="GBP86600.1"/>
    </source>
</evidence>
<name>A0A4C1ZFM1_EUMVA</name>
<accession>A0A4C1ZFM1</accession>
<organism evidence="1 2">
    <name type="scientific">Eumeta variegata</name>
    <name type="common">Bagworm moth</name>
    <name type="synonym">Eumeta japonica</name>
    <dbReference type="NCBI Taxonomy" id="151549"/>
    <lineage>
        <taxon>Eukaryota</taxon>
        <taxon>Metazoa</taxon>
        <taxon>Ecdysozoa</taxon>
        <taxon>Arthropoda</taxon>
        <taxon>Hexapoda</taxon>
        <taxon>Insecta</taxon>
        <taxon>Pterygota</taxon>
        <taxon>Neoptera</taxon>
        <taxon>Endopterygota</taxon>
        <taxon>Lepidoptera</taxon>
        <taxon>Glossata</taxon>
        <taxon>Ditrysia</taxon>
        <taxon>Tineoidea</taxon>
        <taxon>Psychidae</taxon>
        <taxon>Oiketicinae</taxon>
        <taxon>Eumeta</taxon>
    </lineage>
</organism>